<dbReference type="InterPro" id="IPR017871">
    <property type="entry name" value="ABC_transporter-like_CS"/>
</dbReference>
<keyword evidence="12" id="KW-1185">Reference proteome</keyword>
<dbReference type="GO" id="GO:0005886">
    <property type="term" value="C:plasma membrane"/>
    <property type="evidence" value="ECO:0007669"/>
    <property type="project" value="UniProtKB-SubCell"/>
</dbReference>
<dbReference type="GO" id="GO:0015424">
    <property type="term" value="F:ABC-type amino acid transporter activity"/>
    <property type="evidence" value="ECO:0007669"/>
    <property type="project" value="InterPro"/>
</dbReference>
<dbReference type="FunFam" id="3.40.50.300:FF:000020">
    <property type="entry name" value="Amino acid ABC transporter ATP-binding component"/>
    <property type="match status" value="1"/>
</dbReference>
<evidence type="ECO:0000256" key="5">
    <source>
        <dbReference type="ARBA" id="ARBA00022741"/>
    </source>
</evidence>
<feature type="region of interest" description="Disordered" evidence="9">
    <location>
        <begin position="1"/>
        <end position="23"/>
    </location>
</feature>
<evidence type="ECO:0000313" key="12">
    <source>
        <dbReference type="Proteomes" id="UP000466024"/>
    </source>
</evidence>
<dbReference type="PANTHER" id="PTHR43166:SF35">
    <property type="entry name" value="L-CYSTINE IMPORT ATP-BINDING PROTEIN TCYN"/>
    <property type="match status" value="1"/>
</dbReference>
<keyword evidence="4" id="KW-1003">Cell membrane</keyword>
<dbReference type="Gene3D" id="3.40.50.300">
    <property type="entry name" value="P-loop containing nucleotide triphosphate hydrolases"/>
    <property type="match status" value="1"/>
</dbReference>
<dbReference type="GO" id="GO:0005524">
    <property type="term" value="F:ATP binding"/>
    <property type="evidence" value="ECO:0007669"/>
    <property type="project" value="UniProtKB-KW"/>
</dbReference>
<dbReference type="PIRSF" id="PIRSF039085">
    <property type="entry name" value="ABC_ATPase_HisP"/>
    <property type="match status" value="1"/>
</dbReference>
<dbReference type="PROSITE" id="PS50893">
    <property type="entry name" value="ABC_TRANSPORTER_2"/>
    <property type="match status" value="1"/>
</dbReference>
<evidence type="ECO:0000256" key="1">
    <source>
        <dbReference type="ARBA" id="ARBA00004417"/>
    </source>
</evidence>
<dbReference type="InterPro" id="IPR050086">
    <property type="entry name" value="MetN_ABC_transporter-like"/>
</dbReference>
<evidence type="ECO:0000256" key="4">
    <source>
        <dbReference type="ARBA" id="ARBA00022475"/>
    </source>
</evidence>
<dbReference type="InterPro" id="IPR030679">
    <property type="entry name" value="ABC_ATPase_HisP-typ"/>
</dbReference>
<keyword evidence="3" id="KW-0813">Transport</keyword>
<organism evidence="11 12">
    <name type="scientific">Salinicola corii</name>
    <dbReference type="NCBI Taxonomy" id="2606937"/>
    <lineage>
        <taxon>Bacteria</taxon>
        <taxon>Pseudomonadati</taxon>
        <taxon>Pseudomonadota</taxon>
        <taxon>Gammaproteobacteria</taxon>
        <taxon>Oceanospirillales</taxon>
        <taxon>Halomonadaceae</taxon>
        <taxon>Salinicola</taxon>
    </lineage>
</organism>
<comment type="caution">
    <text evidence="11">The sequence shown here is derived from an EMBL/GenBank/DDBJ whole genome shotgun (WGS) entry which is preliminary data.</text>
</comment>
<keyword evidence="5" id="KW-0547">Nucleotide-binding</keyword>
<gene>
    <name evidence="11" type="ORF">F0A16_05425</name>
</gene>
<evidence type="ECO:0000259" key="10">
    <source>
        <dbReference type="PROSITE" id="PS50893"/>
    </source>
</evidence>
<feature type="domain" description="ABC transporter" evidence="10">
    <location>
        <begin position="28"/>
        <end position="269"/>
    </location>
</feature>
<evidence type="ECO:0000256" key="2">
    <source>
        <dbReference type="ARBA" id="ARBA00005417"/>
    </source>
</evidence>
<dbReference type="EMBL" id="VTPX01000002">
    <property type="protein sequence ID" value="KAA0019765.1"/>
    <property type="molecule type" value="Genomic_DNA"/>
</dbReference>
<dbReference type="InterPro" id="IPR003439">
    <property type="entry name" value="ABC_transporter-like_ATP-bd"/>
</dbReference>
<protein>
    <submittedName>
        <fullName evidence="11">Amino acid ABC transporter ATP-binding protein</fullName>
    </submittedName>
</protein>
<comment type="similarity">
    <text evidence="2">Belongs to the ABC transporter superfamily.</text>
</comment>
<dbReference type="CDD" id="cd03262">
    <property type="entry name" value="ABC_HisP_GlnQ"/>
    <property type="match status" value="1"/>
</dbReference>
<evidence type="ECO:0000256" key="8">
    <source>
        <dbReference type="ARBA" id="ARBA00023136"/>
    </source>
</evidence>
<name>A0A640WHA4_9GAMM</name>
<accession>A0A640WHA4</accession>
<dbReference type="SUPFAM" id="SSF52540">
    <property type="entry name" value="P-loop containing nucleoside triphosphate hydrolases"/>
    <property type="match status" value="1"/>
</dbReference>
<dbReference type="Pfam" id="PF00005">
    <property type="entry name" value="ABC_tran"/>
    <property type="match status" value="1"/>
</dbReference>
<dbReference type="InterPro" id="IPR003593">
    <property type="entry name" value="AAA+_ATPase"/>
</dbReference>
<dbReference type="PROSITE" id="PS00211">
    <property type="entry name" value="ABC_TRANSPORTER_1"/>
    <property type="match status" value="1"/>
</dbReference>
<comment type="subcellular location">
    <subcellularLocation>
        <location evidence="1">Cell inner membrane</location>
        <topology evidence="1">Peripheral membrane protein</topology>
    </subcellularLocation>
</comment>
<keyword evidence="7" id="KW-0029">Amino-acid transport</keyword>
<sequence>MFEKNTSEQTASEKTVPDDAARTDRTAVSIRHLSKSFDGVEVLRDVDLEVREGDVVTILGSSGSGKSTLLRCINWLEQPDSGSIHIGGQRIGVNDAGRPMPVRELAQVRARTGMVFQSFNLWPHLNVLHNVTEAPIYVLGKSKAEAEAHARELLEKVGMSAKANAYPSTLSGGQKQRVAIARALAMQPEVMLFDEPTSALDPELVGEVLAVIKDLSAEGYTMIIVTHEMAFSRAVSDKVVFLDKGLIIEQADPETFFTNPSTERVRKFLEREVI</sequence>
<dbReference type="InterPro" id="IPR027417">
    <property type="entry name" value="P-loop_NTPase"/>
</dbReference>
<dbReference type="AlphaFoldDB" id="A0A640WHA4"/>
<dbReference type="GO" id="GO:0016887">
    <property type="term" value="F:ATP hydrolysis activity"/>
    <property type="evidence" value="ECO:0007669"/>
    <property type="project" value="InterPro"/>
</dbReference>
<dbReference type="Proteomes" id="UP000466024">
    <property type="component" value="Unassembled WGS sequence"/>
</dbReference>
<reference evidence="11 12" key="1">
    <citation type="submission" date="2019-08" db="EMBL/GenBank/DDBJ databases">
        <title>Bioinformatics analysis of the strain L3 and L5.</title>
        <authorList>
            <person name="Li X."/>
        </authorList>
    </citation>
    <scope>NUCLEOTIDE SEQUENCE [LARGE SCALE GENOMIC DNA]</scope>
    <source>
        <strain evidence="11 12">L3</strain>
    </source>
</reference>
<keyword evidence="8" id="KW-0472">Membrane</keyword>
<evidence type="ECO:0000256" key="6">
    <source>
        <dbReference type="ARBA" id="ARBA00022840"/>
    </source>
</evidence>
<evidence type="ECO:0000256" key="3">
    <source>
        <dbReference type="ARBA" id="ARBA00022448"/>
    </source>
</evidence>
<evidence type="ECO:0000313" key="11">
    <source>
        <dbReference type="EMBL" id="KAA0019765.1"/>
    </source>
</evidence>
<evidence type="ECO:0000256" key="7">
    <source>
        <dbReference type="ARBA" id="ARBA00022970"/>
    </source>
</evidence>
<evidence type="ECO:0000256" key="9">
    <source>
        <dbReference type="SAM" id="MobiDB-lite"/>
    </source>
</evidence>
<keyword evidence="6 11" id="KW-0067">ATP-binding</keyword>
<dbReference type="SMART" id="SM00382">
    <property type="entry name" value="AAA"/>
    <property type="match status" value="1"/>
</dbReference>
<proteinExistence type="inferred from homology"/>
<dbReference type="PANTHER" id="PTHR43166">
    <property type="entry name" value="AMINO ACID IMPORT ATP-BINDING PROTEIN"/>
    <property type="match status" value="1"/>
</dbReference>